<dbReference type="EMBL" id="QYRN01000002">
    <property type="protein sequence ID" value="RIY02692.1"/>
    <property type="molecule type" value="Genomic_DNA"/>
</dbReference>
<dbReference type="PANTHER" id="PTHR45138">
    <property type="entry name" value="REGULATORY COMPONENTS OF SENSORY TRANSDUCTION SYSTEM"/>
    <property type="match status" value="1"/>
</dbReference>
<accession>A0A3A1WPJ1</accession>
<evidence type="ECO:0000256" key="4">
    <source>
        <dbReference type="SAM" id="Phobius"/>
    </source>
</evidence>
<evidence type="ECO:0000259" key="5">
    <source>
        <dbReference type="PROSITE" id="PS50887"/>
    </source>
</evidence>
<gene>
    <name evidence="6" type="ORF">D3218_04880</name>
</gene>
<dbReference type="InterPro" id="IPR043128">
    <property type="entry name" value="Rev_trsase/Diguanyl_cyclase"/>
</dbReference>
<dbReference type="SMART" id="SM00267">
    <property type="entry name" value="GGDEF"/>
    <property type="match status" value="1"/>
</dbReference>
<dbReference type="PROSITE" id="PS51257">
    <property type="entry name" value="PROKAR_LIPOPROTEIN"/>
    <property type="match status" value="1"/>
</dbReference>
<keyword evidence="4" id="KW-1133">Transmembrane helix</keyword>
<dbReference type="PROSITE" id="PS50887">
    <property type="entry name" value="GGDEF"/>
    <property type="match status" value="1"/>
</dbReference>
<dbReference type="InterPro" id="IPR050469">
    <property type="entry name" value="Diguanylate_Cyclase"/>
</dbReference>
<dbReference type="FunFam" id="3.30.70.270:FF:000001">
    <property type="entry name" value="Diguanylate cyclase domain protein"/>
    <property type="match status" value="1"/>
</dbReference>
<proteinExistence type="predicted"/>
<dbReference type="PANTHER" id="PTHR45138:SF9">
    <property type="entry name" value="DIGUANYLATE CYCLASE DGCM-RELATED"/>
    <property type="match status" value="1"/>
</dbReference>
<dbReference type="NCBIfam" id="TIGR00254">
    <property type="entry name" value="GGDEF"/>
    <property type="match status" value="1"/>
</dbReference>
<keyword evidence="3" id="KW-0175">Coiled coil</keyword>
<dbReference type="Gene3D" id="3.30.70.270">
    <property type="match status" value="1"/>
</dbReference>
<dbReference type="OrthoDB" id="9812260at2"/>
<dbReference type="GO" id="GO:0052621">
    <property type="term" value="F:diguanylate cyclase activity"/>
    <property type="evidence" value="ECO:0007669"/>
    <property type="project" value="UniProtKB-EC"/>
</dbReference>
<dbReference type="AlphaFoldDB" id="A0A3A1WPJ1"/>
<dbReference type="EC" id="2.7.7.65" evidence="1"/>
<evidence type="ECO:0000256" key="3">
    <source>
        <dbReference type="SAM" id="Coils"/>
    </source>
</evidence>
<dbReference type="RefSeq" id="WP_119538769.1">
    <property type="nucleotide sequence ID" value="NZ_QYRN01000002.1"/>
</dbReference>
<protein>
    <recommendedName>
        <fullName evidence="1">diguanylate cyclase</fullName>
        <ecNumber evidence="1">2.7.7.65</ecNumber>
    </recommendedName>
</protein>
<keyword evidence="4" id="KW-0472">Membrane</keyword>
<sequence length="580" mass="63573">MTFKLQRIMHAGVAATLAACLLLTAVVVVWNLSAFRRHERALDQFDRFALSVRLMAATSAERGPVNRLLDGPSPSGPDAASHLVEARAQVDDLFDTLTRRFETELGSSIALREDAQALREALAEGRRAVDRRVAAAHDAHDPAETIAAFRAMFAATDRAQRLRDGVGRVLIELSPELTPLLTAVVAVSDLREYAGRLGSMVVLRIDAGPDTGETPIDEELESEFDAMLSLTDSLYRQIENYAVPFIADPDVDRAMTAVTFGYFTNTRDYAETAFGILRDGGTVGFRAFNDRYGPGMRTTETLREKILDVAHDKLIAQRERSLNLASASCVGAVLGGLVVLATLAMFERGVFRPLLMARQRMARILEGDLAAAGAGPVNSFVELTQLDDDIEKLRRQQIDLRRLEREREALAQELKTLATTDPLTGIMNRRAFEERVAATFADPGALGLGLGIVMIDLDHFKSINDRFGHGVGDAVLRAIGRFLLQVLPPGGCVARFGGEEFVMALADTGPIELRRHAETLRAELEATPILAEPRLRVTASFGLHWVPAGGRLDWDEFHRVADGHLYEAKRSGRNRVVADA</sequence>
<dbReference type="CDD" id="cd01949">
    <property type="entry name" value="GGDEF"/>
    <property type="match status" value="1"/>
</dbReference>
<keyword evidence="7" id="KW-1185">Reference proteome</keyword>
<comment type="caution">
    <text evidence="6">The sequence shown here is derived from an EMBL/GenBank/DDBJ whole genome shotgun (WGS) entry which is preliminary data.</text>
</comment>
<reference evidence="7" key="1">
    <citation type="submission" date="2018-09" db="EMBL/GenBank/DDBJ databases">
        <authorList>
            <person name="Tuo L."/>
        </authorList>
    </citation>
    <scope>NUCLEOTIDE SEQUENCE [LARGE SCALE GENOMIC DNA]</scope>
    <source>
        <strain evidence="7">M2BS4Y-1</strain>
    </source>
</reference>
<evidence type="ECO:0000256" key="1">
    <source>
        <dbReference type="ARBA" id="ARBA00012528"/>
    </source>
</evidence>
<feature type="coiled-coil region" evidence="3">
    <location>
        <begin position="383"/>
        <end position="420"/>
    </location>
</feature>
<dbReference type="InterPro" id="IPR029787">
    <property type="entry name" value="Nucleotide_cyclase"/>
</dbReference>
<comment type="catalytic activity">
    <reaction evidence="2">
        <text>2 GTP = 3',3'-c-di-GMP + 2 diphosphate</text>
        <dbReference type="Rhea" id="RHEA:24898"/>
        <dbReference type="ChEBI" id="CHEBI:33019"/>
        <dbReference type="ChEBI" id="CHEBI:37565"/>
        <dbReference type="ChEBI" id="CHEBI:58805"/>
        <dbReference type="EC" id="2.7.7.65"/>
    </reaction>
</comment>
<feature type="transmembrane region" description="Helical" evidence="4">
    <location>
        <begin position="324"/>
        <end position="346"/>
    </location>
</feature>
<dbReference type="Pfam" id="PF00990">
    <property type="entry name" value="GGDEF"/>
    <property type="match status" value="1"/>
</dbReference>
<evidence type="ECO:0000313" key="7">
    <source>
        <dbReference type="Proteomes" id="UP000265750"/>
    </source>
</evidence>
<evidence type="ECO:0000256" key="2">
    <source>
        <dbReference type="ARBA" id="ARBA00034247"/>
    </source>
</evidence>
<dbReference type="SUPFAM" id="SSF55073">
    <property type="entry name" value="Nucleotide cyclase"/>
    <property type="match status" value="1"/>
</dbReference>
<evidence type="ECO:0000313" key="6">
    <source>
        <dbReference type="EMBL" id="RIY02692.1"/>
    </source>
</evidence>
<dbReference type="Proteomes" id="UP000265750">
    <property type="component" value="Unassembled WGS sequence"/>
</dbReference>
<keyword evidence="4" id="KW-0812">Transmembrane</keyword>
<feature type="domain" description="GGDEF" evidence="5">
    <location>
        <begin position="448"/>
        <end position="580"/>
    </location>
</feature>
<name>A0A3A1WPJ1_9HYPH</name>
<organism evidence="6 7">
    <name type="scientific">Aureimonas flava</name>
    <dbReference type="NCBI Taxonomy" id="2320271"/>
    <lineage>
        <taxon>Bacteria</taxon>
        <taxon>Pseudomonadati</taxon>
        <taxon>Pseudomonadota</taxon>
        <taxon>Alphaproteobacteria</taxon>
        <taxon>Hyphomicrobiales</taxon>
        <taxon>Aurantimonadaceae</taxon>
        <taxon>Aureimonas</taxon>
    </lineage>
</organism>
<dbReference type="InterPro" id="IPR000160">
    <property type="entry name" value="GGDEF_dom"/>
</dbReference>